<dbReference type="SUPFAM" id="SSF55008">
    <property type="entry name" value="HMA, heavy metal-associated domain"/>
    <property type="match status" value="1"/>
</dbReference>
<organism evidence="2 3">
    <name type="scientific">Dillenia turbinata</name>
    <dbReference type="NCBI Taxonomy" id="194707"/>
    <lineage>
        <taxon>Eukaryota</taxon>
        <taxon>Viridiplantae</taxon>
        <taxon>Streptophyta</taxon>
        <taxon>Embryophyta</taxon>
        <taxon>Tracheophyta</taxon>
        <taxon>Spermatophyta</taxon>
        <taxon>Magnoliopsida</taxon>
        <taxon>eudicotyledons</taxon>
        <taxon>Gunneridae</taxon>
        <taxon>Pentapetalae</taxon>
        <taxon>Dilleniales</taxon>
        <taxon>Dilleniaceae</taxon>
        <taxon>Dillenia</taxon>
    </lineage>
</organism>
<dbReference type="InterPro" id="IPR006121">
    <property type="entry name" value="HMA_dom"/>
</dbReference>
<sequence length="62" mass="6955">MADLQNYSRAQERGGAVGRNDGIYSVDVDYKQQKVTIRGICYKYDVLATVRTNGKEAYFGNS</sequence>
<dbReference type="EMBL" id="JBAMMX010000015">
    <property type="protein sequence ID" value="KAK6926102.1"/>
    <property type="molecule type" value="Genomic_DNA"/>
</dbReference>
<evidence type="ECO:0000256" key="1">
    <source>
        <dbReference type="SAM" id="MobiDB-lite"/>
    </source>
</evidence>
<dbReference type="GO" id="GO:0046872">
    <property type="term" value="F:metal ion binding"/>
    <property type="evidence" value="ECO:0007669"/>
    <property type="project" value="InterPro"/>
</dbReference>
<comment type="caution">
    <text evidence="2">The sequence shown here is derived from an EMBL/GenBank/DDBJ whole genome shotgun (WGS) entry which is preliminary data.</text>
</comment>
<name>A0AAN8Z5W4_9MAGN</name>
<dbReference type="Proteomes" id="UP001370490">
    <property type="component" value="Unassembled WGS sequence"/>
</dbReference>
<proteinExistence type="predicted"/>
<dbReference type="InterPro" id="IPR036163">
    <property type="entry name" value="HMA_dom_sf"/>
</dbReference>
<dbReference type="CDD" id="cd00371">
    <property type="entry name" value="HMA"/>
    <property type="match status" value="1"/>
</dbReference>
<accession>A0AAN8Z5W4</accession>
<dbReference type="AlphaFoldDB" id="A0AAN8Z5W4"/>
<feature type="region of interest" description="Disordered" evidence="1">
    <location>
        <begin position="1"/>
        <end position="21"/>
    </location>
</feature>
<evidence type="ECO:0000313" key="2">
    <source>
        <dbReference type="EMBL" id="KAK6926102.1"/>
    </source>
</evidence>
<gene>
    <name evidence="2" type="ORF">RJ641_007821</name>
</gene>
<protein>
    <submittedName>
        <fullName evidence="2">Uncharacterized protein</fullName>
    </submittedName>
</protein>
<keyword evidence="3" id="KW-1185">Reference proteome</keyword>
<reference evidence="2 3" key="1">
    <citation type="submission" date="2023-12" db="EMBL/GenBank/DDBJ databases">
        <title>A high-quality genome assembly for Dillenia turbinata (Dilleniales).</title>
        <authorList>
            <person name="Chanderbali A."/>
        </authorList>
    </citation>
    <scope>NUCLEOTIDE SEQUENCE [LARGE SCALE GENOMIC DNA]</scope>
    <source>
        <strain evidence="2">LSX21</strain>
        <tissue evidence="2">Leaf</tissue>
    </source>
</reference>
<evidence type="ECO:0000313" key="3">
    <source>
        <dbReference type="Proteomes" id="UP001370490"/>
    </source>
</evidence>